<feature type="region of interest" description="Disordered" evidence="1">
    <location>
        <begin position="15"/>
        <end position="97"/>
    </location>
</feature>
<dbReference type="EnsemblPlants" id="AET6Gv20605000.3">
    <property type="protein sequence ID" value="AET6Gv20605000.3"/>
    <property type="gene ID" value="AET6Gv20605000"/>
</dbReference>
<feature type="compositionally biased region" description="Pro residues" evidence="1">
    <location>
        <begin position="24"/>
        <end position="42"/>
    </location>
</feature>
<dbReference type="Proteomes" id="UP000015105">
    <property type="component" value="Chromosome 6D"/>
</dbReference>
<reference evidence="3" key="2">
    <citation type="journal article" date="2017" name="Nat. Plants">
        <title>The Aegilops tauschii genome reveals multiple impacts of transposons.</title>
        <authorList>
            <person name="Zhao G."/>
            <person name="Zou C."/>
            <person name="Li K."/>
            <person name="Wang K."/>
            <person name="Li T."/>
            <person name="Gao L."/>
            <person name="Zhang X."/>
            <person name="Wang H."/>
            <person name="Yang Z."/>
            <person name="Liu X."/>
            <person name="Jiang W."/>
            <person name="Mao L."/>
            <person name="Kong X."/>
            <person name="Jiao Y."/>
            <person name="Jia J."/>
        </authorList>
    </citation>
    <scope>NUCLEOTIDE SEQUENCE [LARGE SCALE GENOMIC DNA]</scope>
    <source>
        <strain evidence="3">cv. AL8/78</strain>
    </source>
</reference>
<proteinExistence type="predicted"/>
<reference evidence="2" key="4">
    <citation type="submission" date="2019-03" db="UniProtKB">
        <authorList>
            <consortium name="EnsemblPlants"/>
        </authorList>
    </citation>
    <scope>IDENTIFICATION</scope>
</reference>
<evidence type="ECO:0000313" key="3">
    <source>
        <dbReference type="Proteomes" id="UP000015105"/>
    </source>
</evidence>
<sequence>AFHLHLQRISTLSCAAGPHHAPSQPTPNTPPRTANAPPPCAFPTPATFHHQRHLMPAPHLHPIPLSRHDPTPSSSTTSPAPACSFSSDATHLPSSLGRRPVLRRRQRQFQTVCLASQSQVSRRELVPLLPDALLHLAGAPAPPITHRSTEQFDGRWN</sequence>
<evidence type="ECO:0000256" key="1">
    <source>
        <dbReference type="SAM" id="MobiDB-lite"/>
    </source>
</evidence>
<feature type="compositionally biased region" description="Low complexity" evidence="1">
    <location>
        <begin position="71"/>
        <end position="87"/>
    </location>
</feature>
<accession>A0A453P4H3</accession>
<organism evidence="2 3">
    <name type="scientific">Aegilops tauschii subsp. strangulata</name>
    <name type="common">Goatgrass</name>
    <dbReference type="NCBI Taxonomy" id="200361"/>
    <lineage>
        <taxon>Eukaryota</taxon>
        <taxon>Viridiplantae</taxon>
        <taxon>Streptophyta</taxon>
        <taxon>Embryophyta</taxon>
        <taxon>Tracheophyta</taxon>
        <taxon>Spermatophyta</taxon>
        <taxon>Magnoliopsida</taxon>
        <taxon>Liliopsida</taxon>
        <taxon>Poales</taxon>
        <taxon>Poaceae</taxon>
        <taxon>BOP clade</taxon>
        <taxon>Pooideae</taxon>
        <taxon>Triticodae</taxon>
        <taxon>Triticeae</taxon>
        <taxon>Triticinae</taxon>
        <taxon>Aegilops</taxon>
    </lineage>
</organism>
<reference evidence="2" key="3">
    <citation type="journal article" date="2017" name="Nature">
        <title>Genome sequence of the progenitor of the wheat D genome Aegilops tauschii.</title>
        <authorList>
            <person name="Luo M.C."/>
            <person name="Gu Y.Q."/>
            <person name="Puiu D."/>
            <person name="Wang H."/>
            <person name="Twardziok S.O."/>
            <person name="Deal K.R."/>
            <person name="Huo N."/>
            <person name="Zhu T."/>
            <person name="Wang L."/>
            <person name="Wang Y."/>
            <person name="McGuire P.E."/>
            <person name="Liu S."/>
            <person name="Long H."/>
            <person name="Ramasamy R.K."/>
            <person name="Rodriguez J.C."/>
            <person name="Van S.L."/>
            <person name="Yuan L."/>
            <person name="Wang Z."/>
            <person name="Xia Z."/>
            <person name="Xiao L."/>
            <person name="Anderson O.D."/>
            <person name="Ouyang S."/>
            <person name="Liang Y."/>
            <person name="Zimin A.V."/>
            <person name="Pertea G."/>
            <person name="Qi P."/>
            <person name="Bennetzen J.L."/>
            <person name="Dai X."/>
            <person name="Dawson M.W."/>
            <person name="Muller H.G."/>
            <person name="Kugler K."/>
            <person name="Rivarola-Duarte L."/>
            <person name="Spannagl M."/>
            <person name="Mayer K.F.X."/>
            <person name="Lu F.H."/>
            <person name="Bevan M.W."/>
            <person name="Leroy P."/>
            <person name="Li P."/>
            <person name="You F.M."/>
            <person name="Sun Q."/>
            <person name="Liu Z."/>
            <person name="Lyons E."/>
            <person name="Wicker T."/>
            <person name="Salzberg S.L."/>
            <person name="Devos K.M."/>
            <person name="Dvorak J."/>
        </authorList>
    </citation>
    <scope>NUCLEOTIDE SEQUENCE [LARGE SCALE GENOMIC DNA]</scope>
    <source>
        <strain evidence="2">cv. AL8/78</strain>
    </source>
</reference>
<dbReference type="AlphaFoldDB" id="A0A453P4H3"/>
<dbReference type="Gramene" id="AET6Gv20605000.3">
    <property type="protein sequence ID" value="AET6Gv20605000.3"/>
    <property type="gene ID" value="AET6Gv20605000"/>
</dbReference>
<reference evidence="2" key="5">
    <citation type="journal article" date="2021" name="G3 (Bethesda)">
        <title>Aegilops tauschii genome assembly Aet v5.0 features greater sequence contiguity and improved annotation.</title>
        <authorList>
            <person name="Wang L."/>
            <person name="Zhu T."/>
            <person name="Rodriguez J.C."/>
            <person name="Deal K.R."/>
            <person name="Dubcovsky J."/>
            <person name="McGuire P.E."/>
            <person name="Lux T."/>
            <person name="Spannagl M."/>
            <person name="Mayer K.F.X."/>
            <person name="Baldrich P."/>
            <person name="Meyers B.C."/>
            <person name="Huo N."/>
            <person name="Gu Y.Q."/>
            <person name="Zhou H."/>
            <person name="Devos K.M."/>
            <person name="Bennetzen J.L."/>
            <person name="Unver T."/>
            <person name="Budak H."/>
            <person name="Gulick P.J."/>
            <person name="Galiba G."/>
            <person name="Kalapos B."/>
            <person name="Nelson D.R."/>
            <person name="Li P."/>
            <person name="You F.M."/>
            <person name="Luo M.C."/>
            <person name="Dvorak J."/>
        </authorList>
    </citation>
    <scope>NUCLEOTIDE SEQUENCE [LARGE SCALE GENOMIC DNA]</scope>
    <source>
        <strain evidence="2">cv. AL8/78</strain>
    </source>
</reference>
<protein>
    <submittedName>
        <fullName evidence="2">Uncharacterized protein</fullName>
    </submittedName>
</protein>
<name>A0A453P4H3_AEGTS</name>
<keyword evidence="3" id="KW-1185">Reference proteome</keyword>
<evidence type="ECO:0000313" key="2">
    <source>
        <dbReference type="EnsemblPlants" id="AET6Gv20605000.3"/>
    </source>
</evidence>
<reference evidence="3" key="1">
    <citation type="journal article" date="2014" name="Science">
        <title>Ancient hybridizations among the ancestral genomes of bread wheat.</title>
        <authorList>
            <consortium name="International Wheat Genome Sequencing Consortium,"/>
            <person name="Marcussen T."/>
            <person name="Sandve S.R."/>
            <person name="Heier L."/>
            <person name="Spannagl M."/>
            <person name="Pfeifer M."/>
            <person name="Jakobsen K.S."/>
            <person name="Wulff B.B."/>
            <person name="Steuernagel B."/>
            <person name="Mayer K.F."/>
            <person name="Olsen O.A."/>
        </authorList>
    </citation>
    <scope>NUCLEOTIDE SEQUENCE [LARGE SCALE GENOMIC DNA]</scope>
    <source>
        <strain evidence="3">cv. AL8/78</strain>
    </source>
</reference>